<dbReference type="Proteomes" id="UP000630353">
    <property type="component" value="Unassembled WGS sequence"/>
</dbReference>
<dbReference type="InterPro" id="IPR001460">
    <property type="entry name" value="PCN-bd_Tpept"/>
</dbReference>
<dbReference type="GO" id="GO:0009252">
    <property type="term" value="P:peptidoglycan biosynthetic process"/>
    <property type="evidence" value="ECO:0007669"/>
    <property type="project" value="InterPro"/>
</dbReference>
<evidence type="ECO:0000256" key="10">
    <source>
        <dbReference type="ARBA" id="ARBA00044770"/>
    </source>
</evidence>
<evidence type="ECO:0000259" key="13">
    <source>
        <dbReference type="Pfam" id="PF00912"/>
    </source>
</evidence>
<dbReference type="GO" id="GO:0006508">
    <property type="term" value="P:proteolysis"/>
    <property type="evidence" value="ECO:0007669"/>
    <property type="project" value="UniProtKB-KW"/>
</dbReference>
<keyword evidence="16" id="KW-1185">Reference proteome</keyword>
<dbReference type="Gene3D" id="3.40.710.10">
    <property type="entry name" value="DD-peptidase/beta-lactamase superfamily"/>
    <property type="match status" value="1"/>
</dbReference>
<evidence type="ECO:0000256" key="9">
    <source>
        <dbReference type="ARBA" id="ARBA00023268"/>
    </source>
</evidence>
<sequence>MRRRAGILGAALIALLAGALLAGPAAWESLTRPLDRAVDPSLTVADRDGRALRVFLSVDGSWRLPADPAHIEPQYLAMLTAVEDKRFREHPGVDPLAVARALGQMLASGRVVSGASTLTMQTVRLLDPQPRTLGAKAVEALRALILESRRSKDEILALYLTLAPYGGNIEGVRAASLAYFGHEPSALTPAEAALLVAIPQAPERLRPDRHPEAARRARDRILERAAAAGVIAASVVAEAERDPVPSGRRPMPMHAPHLARRLALGATDGTAVVRTSLDGDLQRRIEGMAARWAETLDPETGVAVVVADAATGAVLAHLGSPDFFSTRRSGQVDMTRAVRSPGSTLKPFLYGLAFDDGFLDPRSVVTDAPISIGGYAPANFTPVHHGELPAADALRRSLNVPAVGILDRYGPARFVNRLATAGTRIELPHVAERPGLAVILGGLGTTLEDLVGLYTALDHDGRARPLTMLADESPAVERSRPLLSAGAAWEIARILESTPHPTHSAGRRSGPVAWKTGTSYGFRDAWAIGTANGRVVGVWVGRPDGTPRPGHYGSRSAAPLLFEVFDVLPAAPRLAAPAPSGDAVPPSARPLPPALAYFPPRPASPAGDPVRIAYPRDGSEIERPSDRPIALQAKGGRRPLIWLVDGRPVPAPPHRRDAAWSPDGIGFATVTVIDADGLSAQARIRVR</sequence>
<comment type="similarity">
    <text evidence="3">In the N-terminal section; belongs to the glycosyltransferase 51 family.</text>
</comment>
<feature type="domain" description="Penicillin-binding protein transpeptidase" evidence="12">
    <location>
        <begin position="303"/>
        <end position="561"/>
    </location>
</feature>
<evidence type="ECO:0000256" key="4">
    <source>
        <dbReference type="ARBA" id="ARBA00022645"/>
    </source>
</evidence>
<dbReference type="InterPro" id="IPR011815">
    <property type="entry name" value="PBP_1c"/>
</dbReference>
<evidence type="ECO:0000313" key="16">
    <source>
        <dbReference type="Proteomes" id="UP000630353"/>
    </source>
</evidence>
<dbReference type="Pfam" id="PF00912">
    <property type="entry name" value="Transgly"/>
    <property type="match status" value="1"/>
</dbReference>
<dbReference type="EC" id="2.4.99.28" evidence="10"/>
<evidence type="ECO:0000256" key="11">
    <source>
        <dbReference type="ARBA" id="ARBA00049902"/>
    </source>
</evidence>
<dbReference type="InterPro" id="IPR012338">
    <property type="entry name" value="Beta-lactam/transpept-like"/>
</dbReference>
<keyword evidence="4" id="KW-0121">Carboxypeptidase</keyword>
<dbReference type="Pfam" id="PF06832">
    <property type="entry name" value="BiPBP_C"/>
    <property type="match status" value="1"/>
</dbReference>
<dbReference type="GO" id="GO:0008658">
    <property type="term" value="F:penicillin binding"/>
    <property type="evidence" value="ECO:0007669"/>
    <property type="project" value="InterPro"/>
</dbReference>
<dbReference type="InterPro" id="IPR036950">
    <property type="entry name" value="PBP_transglycosylase"/>
</dbReference>
<dbReference type="InterPro" id="IPR009647">
    <property type="entry name" value="PBP_C"/>
</dbReference>
<dbReference type="GO" id="GO:0004180">
    <property type="term" value="F:carboxypeptidase activity"/>
    <property type="evidence" value="ECO:0007669"/>
    <property type="project" value="UniProtKB-KW"/>
</dbReference>
<dbReference type="GO" id="GO:0030288">
    <property type="term" value="C:outer membrane-bounded periplasmic space"/>
    <property type="evidence" value="ECO:0007669"/>
    <property type="project" value="TreeGrafter"/>
</dbReference>
<reference evidence="15" key="2">
    <citation type="submission" date="2020-09" db="EMBL/GenBank/DDBJ databases">
        <authorList>
            <person name="Sun Q."/>
            <person name="Kim S."/>
        </authorList>
    </citation>
    <scope>NUCLEOTIDE SEQUENCE</scope>
    <source>
        <strain evidence="15">KCTC 42651</strain>
    </source>
</reference>
<dbReference type="AlphaFoldDB" id="A0A919CSE3"/>
<reference evidence="15" key="1">
    <citation type="journal article" date="2014" name="Int. J. Syst. Evol. Microbiol.">
        <title>Complete genome sequence of Corynebacterium casei LMG S-19264T (=DSM 44701T), isolated from a smear-ripened cheese.</title>
        <authorList>
            <consortium name="US DOE Joint Genome Institute (JGI-PGF)"/>
            <person name="Walter F."/>
            <person name="Albersmeier A."/>
            <person name="Kalinowski J."/>
            <person name="Ruckert C."/>
        </authorList>
    </citation>
    <scope>NUCLEOTIDE SEQUENCE</scope>
    <source>
        <strain evidence="15">KCTC 42651</strain>
    </source>
</reference>
<evidence type="ECO:0000256" key="2">
    <source>
        <dbReference type="ARBA" id="ARBA00007090"/>
    </source>
</evidence>
<evidence type="ECO:0000256" key="1">
    <source>
        <dbReference type="ARBA" id="ARBA00004752"/>
    </source>
</evidence>
<dbReference type="RefSeq" id="WP_229837491.1">
    <property type="nucleotide sequence ID" value="NZ_BMZS01000014.1"/>
</dbReference>
<dbReference type="Pfam" id="PF00905">
    <property type="entry name" value="Transpeptidase"/>
    <property type="match status" value="1"/>
</dbReference>
<dbReference type="PANTHER" id="PTHR32282">
    <property type="entry name" value="BINDING PROTEIN TRANSPEPTIDASE, PUTATIVE-RELATED"/>
    <property type="match status" value="1"/>
</dbReference>
<organism evidence="15 16">
    <name type="scientific">Thalassobaculum fulvum</name>
    <dbReference type="NCBI Taxonomy" id="1633335"/>
    <lineage>
        <taxon>Bacteria</taxon>
        <taxon>Pseudomonadati</taxon>
        <taxon>Pseudomonadota</taxon>
        <taxon>Alphaproteobacteria</taxon>
        <taxon>Rhodospirillales</taxon>
        <taxon>Thalassobaculaceae</taxon>
        <taxon>Thalassobaculum</taxon>
    </lineage>
</organism>
<evidence type="ECO:0000256" key="7">
    <source>
        <dbReference type="ARBA" id="ARBA00022679"/>
    </source>
</evidence>
<dbReference type="PANTHER" id="PTHR32282:SF15">
    <property type="entry name" value="PENICILLIN-BINDING PROTEIN 1C"/>
    <property type="match status" value="1"/>
</dbReference>
<keyword evidence="5" id="KW-0645">Protease</keyword>
<evidence type="ECO:0000256" key="5">
    <source>
        <dbReference type="ARBA" id="ARBA00022670"/>
    </source>
</evidence>
<evidence type="ECO:0000256" key="6">
    <source>
        <dbReference type="ARBA" id="ARBA00022676"/>
    </source>
</evidence>
<dbReference type="InterPro" id="IPR001264">
    <property type="entry name" value="Glyco_trans_51"/>
</dbReference>
<comment type="catalytic activity">
    <reaction evidence="11">
        <text>[GlcNAc-(1-&gt;4)-Mur2Ac(oyl-L-Ala-gamma-D-Glu-L-Lys-D-Ala-D-Ala)](n)-di-trans,octa-cis-undecaprenyl diphosphate + beta-D-GlcNAc-(1-&gt;4)-Mur2Ac(oyl-L-Ala-gamma-D-Glu-L-Lys-D-Ala-D-Ala)-di-trans,octa-cis-undecaprenyl diphosphate = [GlcNAc-(1-&gt;4)-Mur2Ac(oyl-L-Ala-gamma-D-Glu-L-Lys-D-Ala-D-Ala)](n+1)-di-trans,octa-cis-undecaprenyl diphosphate + di-trans,octa-cis-undecaprenyl diphosphate + H(+)</text>
        <dbReference type="Rhea" id="RHEA:23708"/>
        <dbReference type="Rhea" id="RHEA-COMP:9602"/>
        <dbReference type="Rhea" id="RHEA-COMP:9603"/>
        <dbReference type="ChEBI" id="CHEBI:15378"/>
        <dbReference type="ChEBI" id="CHEBI:58405"/>
        <dbReference type="ChEBI" id="CHEBI:60033"/>
        <dbReference type="ChEBI" id="CHEBI:78435"/>
        <dbReference type="EC" id="2.4.99.28"/>
    </reaction>
</comment>
<dbReference type="SUPFAM" id="SSF56601">
    <property type="entry name" value="beta-lactamase/transpeptidase-like"/>
    <property type="match status" value="1"/>
</dbReference>
<keyword evidence="8" id="KW-0378">Hydrolase</keyword>
<feature type="domain" description="Penicillin-binding C-terminal" evidence="14">
    <location>
        <begin position="603"/>
        <end position="684"/>
    </location>
</feature>
<evidence type="ECO:0000313" key="15">
    <source>
        <dbReference type="EMBL" id="GHD62040.1"/>
    </source>
</evidence>
<dbReference type="Gene3D" id="1.10.3810.10">
    <property type="entry name" value="Biosynthetic peptidoglycan transglycosylase-like"/>
    <property type="match status" value="1"/>
</dbReference>
<dbReference type="NCBIfam" id="TIGR02073">
    <property type="entry name" value="PBP_1c"/>
    <property type="match status" value="1"/>
</dbReference>
<name>A0A919CSE3_9PROT</name>
<evidence type="ECO:0000256" key="3">
    <source>
        <dbReference type="ARBA" id="ARBA00007739"/>
    </source>
</evidence>
<keyword evidence="6" id="KW-0328">Glycosyltransferase</keyword>
<protein>
    <recommendedName>
        <fullName evidence="10">peptidoglycan glycosyltransferase</fullName>
        <ecNumber evidence="10">2.4.99.28</ecNumber>
    </recommendedName>
</protein>
<feature type="domain" description="Glycosyl transferase family 51" evidence="13">
    <location>
        <begin position="60"/>
        <end position="225"/>
    </location>
</feature>
<dbReference type="SUPFAM" id="SSF53955">
    <property type="entry name" value="Lysozyme-like"/>
    <property type="match status" value="1"/>
</dbReference>
<evidence type="ECO:0000259" key="14">
    <source>
        <dbReference type="Pfam" id="PF06832"/>
    </source>
</evidence>
<dbReference type="InterPro" id="IPR050396">
    <property type="entry name" value="Glycosyltr_51/Transpeptidase"/>
</dbReference>
<comment type="caution">
    <text evidence="15">The sequence shown here is derived from an EMBL/GenBank/DDBJ whole genome shotgun (WGS) entry which is preliminary data.</text>
</comment>
<dbReference type="InterPro" id="IPR023346">
    <property type="entry name" value="Lysozyme-like_dom_sf"/>
</dbReference>
<evidence type="ECO:0000259" key="12">
    <source>
        <dbReference type="Pfam" id="PF00905"/>
    </source>
</evidence>
<keyword evidence="9" id="KW-0511">Multifunctional enzyme</keyword>
<comment type="pathway">
    <text evidence="1">Cell wall biogenesis; peptidoglycan biosynthesis.</text>
</comment>
<dbReference type="EMBL" id="BMZS01000014">
    <property type="protein sequence ID" value="GHD62040.1"/>
    <property type="molecule type" value="Genomic_DNA"/>
</dbReference>
<evidence type="ECO:0000256" key="8">
    <source>
        <dbReference type="ARBA" id="ARBA00022801"/>
    </source>
</evidence>
<gene>
    <name evidence="15" type="ORF">GCM10017083_50290</name>
</gene>
<proteinExistence type="inferred from homology"/>
<accession>A0A919CSE3</accession>
<dbReference type="GO" id="GO:0008955">
    <property type="term" value="F:peptidoglycan glycosyltransferase activity"/>
    <property type="evidence" value="ECO:0007669"/>
    <property type="project" value="UniProtKB-EC"/>
</dbReference>
<keyword evidence="7" id="KW-0808">Transferase</keyword>
<comment type="similarity">
    <text evidence="2">In the C-terminal section; belongs to the transpeptidase family.</text>
</comment>